<dbReference type="PANTHER" id="PTHR31025">
    <property type="entry name" value="SI:CH211-196P9.1-RELATED"/>
    <property type="match status" value="1"/>
</dbReference>
<dbReference type="Proteomes" id="UP000823561">
    <property type="component" value="Chromosome 7"/>
</dbReference>
<gene>
    <name evidence="1" type="ORF">AALO_G00090490</name>
</gene>
<evidence type="ECO:0000313" key="2">
    <source>
        <dbReference type="Proteomes" id="UP000823561"/>
    </source>
</evidence>
<organism evidence="1 2">
    <name type="scientific">Alosa alosa</name>
    <name type="common">allis shad</name>
    <dbReference type="NCBI Taxonomy" id="278164"/>
    <lineage>
        <taxon>Eukaryota</taxon>
        <taxon>Metazoa</taxon>
        <taxon>Chordata</taxon>
        <taxon>Craniata</taxon>
        <taxon>Vertebrata</taxon>
        <taxon>Euteleostomi</taxon>
        <taxon>Actinopterygii</taxon>
        <taxon>Neopterygii</taxon>
        <taxon>Teleostei</taxon>
        <taxon>Clupei</taxon>
        <taxon>Clupeiformes</taxon>
        <taxon>Clupeoidei</taxon>
        <taxon>Clupeidae</taxon>
        <taxon>Alosa</taxon>
    </lineage>
</organism>
<sequence length="381" mass="43075">MKEYEDTGSLCDSSRRQMVNILAAHMTETEGRIPQRLTKEKYALGVITLFPYLKDPFSKKGYEHFYDGQSGTGFIAWRLKTIQRKTKLRPLSSSSPKADGGPTVARNISQDQLQDEACEEAISLMTHTNDRETIFQKMQETFQYRQRLIHNPATSAKVLSVFPRLLDTKGLVLQDFSLLVGSETSARLLERWPSFKPKLIKEGAALVQTPLLQGLLLSAREEQVEPSADDLQGWDSDMSTLLLLLHILSPQAAGRKRSHKISASQAIDNLVVFHKSCQSLDEHLNEDERRQPYLLASGTSKRAINNFYIAMDKKLIPCQGNTSLAAFDELFKVHFVFSLSYDESLCSFFTFLQTTVYNIDVGTTKESPKVKELRAKLMNNV</sequence>
<dbReference type="AlphaFoldDB" id="A0AAV6GXM1"/>
<proteinExistence type="predicted"/>
<comment type="caution">
    <text evidence="1">The sequence shown here is derived from an EMBL/GenBank/DDBJ whole genome shotgun (WGS) entry which is preliminary data.</text>
</comment>
<evidence type="ECO:0000313" key="1">
    <source>
        <dbReference type="EMBL" id="KAG5277706.1"/>
    </source>
</evidence>
<dbReference type="PANTHER" id="PTHR31025:SF29">
    <property type="entry name" value="SI:CH211-196P9.1"/>
    <property type="match status" value="1"/>
</dbReference>
<keyword evidence="2" id="KW-1185">Reference proteome</keyword>
<reference evidence="1" key="1">
    <citation type="submission" date="2020-10" db="EMBL/GenBank/DDBJ databases">
        <title>Chromosome-scale genome assembly of the Allis shad, Alosa alosa.</title>
        <authorList>
            <person name="Margot Z."/>
            <person name="Christophe K."/>
            <person name="Cabau C."/>
            <person name="Louis A."/>
            <person name="Berthelot C."/>
            <person name="Parey E."/>
            <person name="Roest Crollius H."/>
            <person name="Montfort J."/>
            <person name="Robinson-Rechavi M."/>
            <person name="Bucao C."/>
            <person name="Bouchez O."/>
            <person name="Gislard M."/>
            <person name="Lluch J."/>
            <person name="Milhes M."/>
            <person name="Lampietro C."/>
            <person name="Lopez Roques C."/>
            <person name="Donnadieu C."/>
            <person name="Braasch I."/>
            <person name="Desvignes T."/>
            <person name="Postlethwait J."/>
            <person name="Bobe J."/>
            <person name="Guiguen Y."/>
        </authorList>
    </citation>
    <scope>NUCLEOTIDE SEQUENCE</scope>
    <source>
        <strain evidence="1">M-15738</strain>
        <tissue evidence="1">Blood</tissue>
    </source>
</reference>
<name>A0AAV6GXM1_9TELE</name>
<dbReference type="EMBL" id="JADWDJ010000007">
    <property type="protein sequence ID" value="KAG5277706.1"/>
    <property type="molecule type" value="Genomic_DNA"/>
</dbReference>
<accession>A0AAV6GXM1</accession>
<protein>
    <submittedName>
        <fullName evidence="1">Uncharacterized protein</fullName>
    </submittedName>
</protein>